<dbReference type="Proteomes" id="UP000373449">
    <property type="component" value="Unassembled WGS sequence"/>
</dbReference>
<accession>A0A484ZD03</accession>
<dbReference type="AlphaFoldDB" id="A0A484ZD03"/>
<dbReference type="EMBL" id="CAADJA010000002">
    <property type="protein sequence ID" value="VFS45915.1"/>
    <property type="molecule type" value="Genomic_DNA"/>
</dbReference>
<organism evidence="1 2">
    <name type="scientific">Budvicia aquatica</name>
    <dbReference type="NCBI Taxonomy" id="82979"/>
    <lineage>
        <taxon>Bacteria</taxon>
        <taxon>Pseudomonadati</taxon>
        <taxon>Pseudomonadota</taxon>
        <taxon>Gammaproteobacteria</taxon>
        <taxon>Enterobacterales</taxon>
        <taxon>Budviciaceae</taxon>
        <taxon>Budvicia</taxon>
    </lineage>
</organism>
<protein>
    <submittedName>
        <fullName evidence="1">Uncharacterized protein</fullName>
    </submittedName>
</protein>
<gene>
    <name evidence="1" type="ORF">NCTC12282_00802</name>
</gene>
<evidence type="ECO:0000313" key="2">
    <source>
        <dbReference type="Proteomes" id="UP000373449"/>
    </source>
</evidence>
<reference evidence="1 2" key="1">
    <citation type="submission" date="2019-03" db="EMBL/GenBank/DDBJ databases">
        <authorList>
            <consortium name="Pathogen Informatics"/>
        </authorList>
    </citation>
    <scope>NUCLEOTIDE SEQUENCE [LARGE SCALE GENOMIC DNA]</scope>
    <source>
        <strain evidence="1 2">NCTC12282</strain>
    </source>
</reference>
<sequence>MFNQVQYGQAGIMIQRAQSLSSEIAINNKRTVGRKPDKPNKLRS</sequence>
<name>A0A484ZD03_9GAMM</name>
<evidence type="ECO:0000313" key="1">
    <source>
        <dbReference type="EMBL" id="VFS45915.1"/>
    </source>
</evidence>
<proteinExistence type="predicted"/>